<dbReference type="PROSITE" id="PS51257">
    <property type="entry name" value="PROKAR_LIPOPROTEIN"/>
    <property type="match status" value="1"/>
</dbReference>
<dbReference type="InterPro" id="IPR011964">
    <property type="entry name" value="YVTN_b-propeller_repeat"/>
</dbReference>
<dbReference type="InterPro" id="IPR051200">
    <property type="entry name" value="Host-pathogen_enzymatic-act"/>
</dbReference>
<evidence type="ECO:0000313" key="2">
    <source>
        <dbReference type="Proteomes" id="UP000184147"/>
    </source>
</evidence>
<dbReference type="InterPro" id="IPR011048">
    <property type="entry name" value="Haem_d1_sf"/>
</dbReference>
<accession>A0A1M5DBB8</accession>
<dbReference type="InterPro" id="IPR015943">
    <property type="entry name" value="WD40/YVTN_repeat-like_dom_sf"/>
</dbReference>
<dbReference type="PANTHER" id="PTHR47197:SF3">
    <property type="entry name" value="DIHYDRO-HEME D1 DEHYDROGENASE"/>
    <property type="match status" value="1"/>
</dbReference>
<evidence type="ECO:0000313" key="1">
    <source>
        <dbReference type="EMBL" id="SHF64230.1"/>
    </source>
</evidence>
<organism evidence="1 2">
    <name type="scientific">Flavobacterium fontis</name>
    <dbReference type="NCBI Taxonomy" id="1124188"/>
    <lineage>
        <taxon>Bacteria</taxon>
        <taxon>Pseudomonadati</taxon>
        <taxon>Bacteroidota</taxon>
        <taxon>Flavobacteriia</taxon>
        <taxon>Flavobacteriales</taxon>
        <taxon>Flavobacteriaceae</taxon>
        <taxon>Flavobacterium</taxon>
    </lineage>
</organism>
<dbReference type="Proteomes" id="UP000184147">
    <property type="component" value="Unassembled WGS sequence"/>
</dbReference>
<dbReference type="EMBL" id="FQVQ01000014">
    <property type="protein sequence ID" value="SHF64230.1"/>
    <property type="molecule type" value="Genomic_DNA"/>
</dbReference>
<keyword evidence="2" id="KW-1185">Reference proteome</keyword>
<dbReference type="AlphaFoldDB" id="A0A1M5DBB8"/>
<proteinExistence type="predicted"/>
<reference evidence="1 2" key="1">
    <citation type="submission" date="2016-11" db="EMBL/GenBank/DDBJ databases">
        <authorList>
            <person name="Jaros S."/>
            <person name="Januszkiewicz K."/>
            <person name="Wedrychowicz H."/>
        </authorList>
    </citation>
    <scope>NUCLEOTIDE SEQUENCE [LARGE SCALE GENOMIC DNA]</scope>
    <source>
        <strain evidence="1 2">DSM 25660</strain>
    </source>
</reference>
<dbReference type="OrthoDB" id="9803927at2"/>
<sequence length="351" mass="37414">MKNLSMIASFIGALFLTSCNNNDDNMDMTLNVDYPAAYIVNGEDGSVSVVKLSTNEVTGTIELMGSGSDMIMWPHHISSHQDHLAIGVPGMDLSAGHSGLNTSGMNGKLLVIDAMDGSIIKNINLPLMNHNSIYSPNGNEIWVPQMDEMNSKVLVYDATTNALLNTIDVGMMAAELTFSSDGTKAYVANGDDDNVTVINTSTKAIITTIAVGDNPVGAWTGSNNKMYVDNEDGQTISVIDVATNSVDETITLGFMPGIASYNGPKNELWVSDPMAGKVHYWTWDAGMNMWMHGSSFNTGAGAHAIAFTTDGNTAYVTNQTANTVSVVNTTNHSVTKTINVGRKPNGIVIKM</sequence>
<dbReference type="STRING" id="1124188.SAMN05444377_11476"/>
<dbReference type="PANTHER" id="PTHR47197">
    <property type="entry name" value="PROTEIN NIRF"/>
    <property type="match status" value="1"/>
</dbReference>
<name>A0A1M5DBB8_9FLAO</name>
<dbReference type="Gene3D" id="2.130.10.10">
    <property type="entry name" value="YVTN repeat-like/Quinoprotein amine dehydrogenase"/>
    <property type="match status" value="2"/>
</dbReference>
<protein>
    <submittedName>
        <fullName evidence="1">40-residue YVTN family beta-propeller repeat-containing protein</fullName>
    </submittedName>
</protein>
<dbReference type="NCBIfam" id="TIGR02276">
    <property type="entry name" value="beta_rpt_yvtn"/>
    <property type="match status" value="3"/>
</dbReference>
<gene>
    <name evidence="1" type="ORF">SAMN05444377_11476</name>
</gene>
<dbReference type="SUPFAM" id="SSF51004">
    <property type="entry name" value="C-terminal (heme d1) domain of cytochrome cd1-nitrite reductase"/>
    <property type="match status" value="1"/>
</dbReference>
<dbReference type="RefSeq" id="WP_073364512.1">
    <property type="nucleotide sequence ID" value="NZ_FQVQ01000014.1"/>
</dbReference>